<evidence type="ECO:0000313" key="2">
    <source>
        <dbReference type="WBParaSite" id="PS1159_v2.g20188.t1"/>
    </source>
</evidence>
<dbReference type="Proteomes" id="UP000887580">
    <property type="component" value="Unplaced"/>
</dbReference>
<name>A0AC35FS92_9BILA</name>
<dbReference type="WBParaSite" id="PS1159_v2.g20188.t1">
    <property type="protein sequence ID" value="PS1159_v2.g20188.t1"/>
    <property type="gene ID" value="PS1159_v2.g20188"/>
</dbReference>
<accession>A0AC35FS92</accession>
<reference evidence="2" key="1">
    <citation type="submission" date="2022-11" db="UniProtKB">
        <authorList>
            <consortium name="WormBaseParasite"/>
        </authorList>
    </citation>
    <scope>IDENTIFICATION</scope>
</reference>
<sequence length="821" mass="94356">MSTDEPGPSHFKDIKARFESGLNTPTINNHHSESNVAKTKRLFEKTKNPINASNRFKPALKPKPKFLSQRALFISVKIIMDFNDNSYIRRALNVIHDTAAFPVNYLFPQSSSDNLRDSFMSDDVLPATPTATDTPADSSSSEDSSPEYDYDDDDFYVDEENVNGESSKVETLHTSVINQMKKEGLFKQLEAIKENNQNNMVVDDDDTGAENGNQGENDVIIREPPDVPPHGAIDKYPELVGTPKNYAIAMDILVCEIGMKEEYFVRVLNLMIRRYPEYLSTCKGSGSKYYTQFNEIVAEIVRELEPVLKIHETLLNEFVTLCSTWDSREPNLAHVLFKNVDFLQICVPFLVKKDKICKKFKETSDADAEFAHATYQFEVQVMNDPSVHASTQFENMIYKPIETNLRNSGVCFYQQLDMVHQNVVRYKLFADRYAKYLPDAAVQEKALTAQVVEKLDKILKSVDAKINEPNALEFLAKVYDKFQALNFNVLSPGRRFIKKGAVQRQARKELMERELILFTDTLLICHLDYSKFWKIDLRKLIVEVEDGVERENWFRLFSPKKSTAIQCASKIERDNWVNKILQTQNELRSIPRTNESINDETAEFSALWVADDETTMCMMEDCAHCARRFTLFQRRHHCRKCGYVICRACSAFALLPNGSYEKSRVCPPCYYEVFESMHNGTMEWSSNVKDVSEKRIRFSNGKEKPIKDFFIPPKNGKKTRGDDYSDKDKYIAAGTVYTKSGTKYARLTNDFNLYIFAARYDPIPAEHYYVQGYSYTATNHPQDERVYFKLTQQTGPKSSEIDFQVHEKSASAWTGALNHLN</sequence>
<organism evidence="1 2">
    <name type="scientific">Panagrolaimus sp. PS1159</name>
    <dbReference type="NCBI Taxonomy" id="55785"/>
    <lineage>
        <taxon>Eukaryota</taxon>
        <taxon>Metazoa</taxon>
        <taxon>Ecdysozoa</taxon>
        <taxon>Nematoda</taxon>
        <taxon>Chromadorea</taxon>
        <taxon>Rhabditida</taxon>
        <taxon>Tylenchina</taxon>
        <taxon>Panagrolaimomorpha</taxon>
        <taxon>Panagrolaimoidea</taxon>
        <taxon>Panagrolaimidae</taxon>
        <taxon>Panagrolaimus</taxon>
    </lineage>
</organism>
<protein>
    <submittedName>
        <fullName evidence="2">Uncharacterized protein</fullName>
    </submittedName>
</protein>
<evidence type="ECO:0000313" key="1">
    <source>
        <dbReference type="Proteomes" id="UP000887580"/>
    </source>
</evidence>
<proteinExistence type="predicted"/>